<dbReference type="EMBL" id="OVEO01000007">
    <property type="protein sequence ID" value="SPQ97083.1"/>
    <property type="molecule type" value="Genomic_DNA"/>
</dbReference>
<geneLocation type="mitochondrion" evidence="2"/>
<evidence type="ECO:0000313" key="3">
    <source>
        <dbReference type="Proteomes" id="UP000039324"/>
    </source>
</evidence>
<dbReference type="Proteomes" id="UP000290189">
    <property type="component" value="Unassembled WGS sequence"/>
</dbReference>
<evidence type="ECO:0000313" key="2">
    <source>
        <dbReference type="EMBL" id="SPQ97083.1"/>
    </source>
</evidence>
<dbReference type="OMA" id="KEARCKM"/>
<reference evidence="1 3" key="1">
    <citation type="submission" date="2015-02" db="EMBL/GenBank/DDBJ databases">
        <authorList>
            <person name="Chooi Y.-H."/>
        </authorList>
    </citation>
    <scope>NUCLEOTIDE SEQUENCE [LARGE SCALE GENOMIC DNA]</scope>
    <source>
        <strain evidence="1">E3</strain>
    </source>
</reference>
<organism evidence="1 3">
    <name type="scientific">Plasmodiophora brassicae</name>
    <name type="common">Clubroot disease agent</name>
    <dbReference type="NCBI Taxonomy" id="37360"/>
    <lineage>
        <taxon>Eukaryota</taxon>
        <taxon>Sar</taxon>
        <taxon>Rhizaria</taxon>
        <taxon>Endomyxa</taxon>
        <taxon>Phytomyxea</taxon>
        <taxon>Plasmodiophorida</taxon>
        <taxon>Plasmodiophoridae</taxon>
        <taxon>Plasmodiophora</taxon>
    </lineage>
</organism>
<keyword evidence="2" id="KW-0496">Mitochondrion</keyword>
<name>A0A0G4IWQ4_PLABS</name>
<dbReference type="PANTHER" id="PTHR37067">
    <property type="entry name" value="PX DOMAIN-CONTAINING PROTEIN"/>
    <property type="match status" value="1"/>
</dbReference>
<gene>
    <name evidence="1" type="ORF">PBRA_007487</name>
    <name evidence="2" type="ORF">PLBR_LOCUS4298</name>
</gene>
<dbReference type="Proteomes" id="UP000039324">
    <property type="component" value="Unassembled WGS sequence"/>
</dbReference>
<dbReference type="OrthoDB" id="79020at2759"/>
<dbReference type="AlphaFoldDB" id="A0A0G4IWQ4"/>
<accession>A0A0G4IWQ4</accession>
<dbReference type="EMBL" id="CDSF01000093">
    <property type="protein sequence ID" value="CEO99753.1"/>
    <property type="molecule type" value="Genomic_DNA"/>
</dbReference>
<dbReference type="PANTHER" id="PTHR37067:SF3">
    <property type="entry name" value="PX DOMAIN-CONTAINING PROTEIN"/>
    <property type="match status" value="1"/>
</dbReference>
<evidence type="ECO:0000313" key="4">
    <source>
        <dbReference type="Proteomes" id="UP000290189"/>
    </source>
</evidence>
<sequence>MASRGKWQRTYARKFALEVTCQEGHVVKEARCKMCLYFGREIVAAGRKRGARTTDQFYSGKFRADTMTAHLQNQHTTKWAEYQLLSAVDLDAFFDNVQPRANLIFNYLDMESDEIIVDVSTEIVDVIIGQMLFRPADELDADGDDVAGIDDRNRKIEKLRSRALRLFTVNDDEDGYTVTIKTVMRFKLAISHVSCGMSFRQVAAAVEHTKVICKMGKLAGLNDTIVGQYVRVLVGYALQVFPNILANDDVWAFALSFDGSMHRGTTFFDVRIRVGVKGVVHNLHLIAMPHFDRHTADKQEAMGDADSAPALRRSSRTLHLSRLTSRYSSGSLTRSARTCSTYRWKESFSRSSSSCWTTFIVD</sequence>
<protein>
    <submittedName>
        <fullName evidence="1">Uncharacterized protein</fullName>
    </submittedName>
</protein>
<keyword evidence="3" id="KW-1185">Reference proteome</keyword>
<reference evidence="2 4" key="2">
    <citation type="submission" date="2018-03" db="EMBL/GenBank/DDBJ databases">
        <authorList>
            <person name="Fogelqvist J."/>
        </authorList>
    </citation>
    <scope>NUCLEOTIDE SEQUENCE [LARGE SCALE GENOMIC DNA]</scope>
</reference>
<evidence type="ECO:0000313" key="1">
    <source>
        <dbReference type="EMBL" id="CEO99753.1"/>
    </source>
</evidence>
<proteinExistence type="predicted"/>